<keyword evidence="2" id="KW-1185">Reference proteome</keyword>
<protein>
    <submittedName>
        <fullName evidence="1">Uncharacterized protein</fullName>
    </submittedName>
</protein>
<evidence type="ECO:0000313" key="1">
    <source>
        <dbReference type="EMBL" id="KAI9160349.1"/>
    </source>
</evidence>
<name>A0AAD5IG68_ACENE</name>
<accession>A0AAD5IG68</accession>
<dbReference type="EMBL" id="JAJSOW010000106">
    <property type="protein sequence ID" value="KAI9160349.1"/>
    <property type="molecule type" value="Genomic_DNA"/>
</dbReference>
<dbReference type="Proteomes" id="UP001064489">
    <property type="component" value="Chromosome 2"/>
</dbReference>
<dbReference type="AlphaFoldDB" id="A0AAD5IG68"/>
<organism evidence="1 2">
    <name type="scientific">Acer negundo</name>
    <name type="common">Box elder</name>
    <dbReference type="NCBI Taxonomy" id="4023"/>
    <lineage>
        <taxon>Eukaryota</taxon>
        <taxon>Viridiplantae</taxon>
        <taxon>Streptophyta</taxon>
        <taxon>Embryophyta</taxon>
        <taxon>Tracheophyta</taxon>
        <taxon>Spermatophyta</taxon>
        <taxon>Magnoliopsida</taxon>
        <taxon>eudicotyledons</taxon>
        <taxon>Gunneridae</taxon>
        <taxon>Pentapetalae</taxon>
        <taxon>rosids</taxon>
        <taxon>malvids</taxon>
        <taxon>Sapindales</taxon>
        <taxon>Sapindaceae</taxon>
        <taxon>Hippocastanoideae</taxon>
        <taxon>Acereae</taxon>
        <taxon>Acer</taxon>
    </lineage>
</organism>
<sequence length="200" mass="22555">MEAVRVLVTYGGTWETNSEGFYRFSWGKTKGIMVPPNSTYINLVDRVYRVAELDRHEFQITLQTVCRAENPTEPVNILNDDDVAFFLCETNALPIQQRTTLAITINTEEDGHANTMGDDFTNPNVNPLASDPELQQEDNVPISNPVSRVVNSTVPPSSKTSFVAVDRNVDIKIGGLYHYKKQLRLHLGIVAMIKKFQYHV</sequence>
<reference evidence="1" key="1">
    <citation type="journal article" date="2022" name="Plant J.">
        <title>Strategies of tolerance reflected in two North American maple genomes.</title>
        <authorList>
            <person name="McEvoy S.L."/>
            <person name="Sezen U.U."/>
            <person name="Trouern-Trend A."/>
            <person name="McMahon S.M."/>
            <person name="Schaberg P.G."/>
            <person name="Yang J."/>
            <person name="Wegrzyn J.L."/>
            <person name="Swenson N.G."/>
        </authorList>
    </citation>
    <scope>NUCLEOTIDE SEQUENCE</scope>
    <source>
        <strain evidence="1">91603</strain>
    </source>
</reference>
<reference evidence="1" key="2">
    <citation type="submission" date="2023-02" db="EMBL/GenBank/DDBJ databases">
        <authorList>
            <person name="Swenson N.G."/>
            <person name="Wegrzyn J.L."/>
            <person name="Mcevoy S.L."/>
        </authorList>
    </citation>
    <scope>NUCLEOTIDE SEQUENCE</scope>
    <source>
        <strain evidence="1">91603</strain>
        <tissue evidence="1">Leaf</tissue>
    </source>
</reference>
<evidence type="ECO:0000313" key="2">
    <source>
        <dbReference type="Proteomes" id="UP001064489"/>
    </source>
</evidence>
<proteinExistence type="predicted"/>
<gene>
    <name evidence="1" type="ORF">LWI28_007348</name>
</gene>
<comment type="caution">
    <text evidence="1">The sequence shown here is derived from an EMBL/GenBank/DDBJ whole genome shotgun (WGS) entry which is preliminary data.</text>
</comment>